<sequence length="415" mass="44233">MTVEGATGQAPGTSAGTPAPGTTGVAAPVPPGRLGESIGAADLLDYQAGLDRWLNDRRAELDRLDRAAAKASGATTDPAKAAAITNDVVLAMSMWETVRGKAEELRALWDSGRADSMTRERMSRVIWGRLDGAQVPGDPTAATSQVSLAEATTLADALIRQLRTRLAFDADHADLMARLRAIRAALVRAGDLVANARKTPSTRDDAVLEEVERLRAAWARVSADAARGADVTGPLAELETASMRAERDAIVASARAHEAERDHARATSLVARLAARRVTLADLVTRCRAEIAAPPLLAVPDVSRLGEVPQGEEDLAAYLTRLEQVARAMDQVEDAYTVPLRTRASLRYRLTQATNRAAANGRDASPTVRAAREEANDAVSATPCDLPLAVDLVDLYDQLADELPHRRTPTTGGRR</sequence>
<comment type="caution">
    <text evidence="2">The sequence shown here is derived from an EMBL/GenBank/DDBJ whole genome shotgun (WGS) entry which is preliminary data.</text>
</comment>
<accession>A0A3N2DBD8</accession>
<dbReference type="EMBL" id="RKHQ01000001">
    <property type="protein sequence ID" value="ROR97109.1"/>
    <property type="molecule type" value="Genomic_DNA"/>
</dbReference>
<feature type="compositionally biased region" description="Low complexity" evidence="1">
    <location>
        <begin position="1"/>
        <end position="27"/>
    </location>
</feature>
<feature type="region of interest" description="Disordered" evidence="1">
    <location>
        <begin position="1"/>
        <end position="33"/>
    </location>
</feature>
<proteinExistence type="predicted"/>
<evidence type="ECO:0000313" key="2">
    <source>
        <dbReference type="EMBL" id="ROR97109.1"/>
    </source>
</evidence>
<name>A0A3N2DBD8_9MICO</name>
<dbReference type="Proteomes" id="UP000275356">
    <property type="component" value="Unassembled WGS sequence"/>
</dbReference>
<evidence type="ECO:0000256" key="1">
    <source>
        <dbReference type="SAM" id="MobiDB-lite"/>
    </source>
</evidence>
<dbReference type="RefSeq" id="WP_245967973.1">
    <property type="nucleotide sequence ID" value="NZ_CALFQU010000010.1"/>
</dbReference>
<organism evidence="2 3">
    <name type="scientific">Salana multivorans</name>
    <dbReference type="NCBI Taxonomy" id="120377"/>
    <lineage>
        <taxon>Bacteria</taxon>
        <taxon>Bacillati</taxon>
        <taxon>Actinomycetota</taxon>
        <taxon>Actinomycetes</taxon>
        <taxon>Micrococcales</taxon>
        <taxon>Beutenbergiaceae</taxon>
        <taxon>Salana</taxon>
    </lineage>
</organism>
<protein>
    <submittedName>
        <fullName evidence="2">Uncharacterized protein</fullName>
    </submittedName>
</protein>
<evidence type="ECO:0000313" key="3">
    <source>
        <dbReference type="Proteomes" id="UP000275356"/>
    </source>
</evidence>
<gene>
    <name evidence="2" type="ORF">EDD28_1702</name>
</gene>
<keyword evidence="3" id="KW-1185">Reference proteome</keyword>
<dbReference type="AlphaFoldDB" id="A0A3N2DBD8"/>
<reference evidence="2 3" key="1">
    <citation type="submission" date="2018-11" db="EMBL/GenBank/DDBJ databases">
        <title>Sequencing the genomes of 1000 actinobacteria strains.</title>
        <authorList>
            <person name="Klenk H.-P."/>
        </authorList>
    </citation>
    <scope>NUCLEOTIDE SEQUENCE [LARGE SCALE GENOMIC DNA]</scope>
    <source>
        <strain evidence="2 3">DSM 13521</strain>
    </source>
</reference>